<dbReference type="Proteomes" id="UP001241377">
    <property type="component" value="Unassembled WGS sequence"/>
</dbReference>
<keyword evidence="2" id="KW-1185">Reference proteome</keyword>
<name>A0ACC2WSA3_9TREE</name>
<comment type="caution">
    <text evidence="1">The sequence shown here is derived from an EMBL/GenBank/DDBJ whole genome shotgun (WGS) entry which is preliminary data.</text>
</comment>
<gene>
    <name evidence="1" type="ORF">QFC19_000337</name>
</gene>
<organism evidence="1 2">
    <name type="scientific">Naganishia cerealis</name>
    <dbReference type="NCBI Taxonomy" id="610337"/>
    <lineage>
        <taxon>Eukaryota</taxon>
        <taxon>Fungi</taxon>
        <taxon>Dikarya</taxon>
        <taxon>Basidiomycota</taxon>
        <taxon>Agaricomycotina</taxon>
        <taxon>Tremellomycetes</taxon>
        <taxon>Filobasidiales</taxon>
        <taxon>Filobasidiaceae</taxon>
        <taxon>Naganishia</taxon>
    </lineage>
</organism>
<evidence type="ECO:0000313" key="1">
    <source>
        <dbReference type="EMBL" id="KAJ9113417.1"/>
    </source>
</evidence>
<reference evidence="1" key="1">
    <citation type="submission" date="2023-04" db="EMBL/GenBank/DDBJ databases">
        <title>Draft Genome sequencing of Naganishia species isolated from polar environments using Oxford Nanopore Technology.</title>
        <authorList>
            <person name="Leo P."/>
            <person name="Venkateswaran K."/>
        </authorList>
    </citation>
    <scope>NUCLEOTIDE SEQUENCE</scope>
    <source>
        <strain evidence="1">MNA-CCFEE 5261</strain>
    </source>
</reference>
<evidence type="ECO:0000313" key="2">
    <source>
        <dbReference type="Proteomes" id="UP001241377"/>
    </source>
</evidence>
<accession>A0ACC2WSA3</accession>
<dbReference type="EMBL" id="JASBWR010000002">
    <property type="protein sequence ID" value="KAJ9113417.1"/>
    <property type="molecule type" value="Genomic_DNA"/>
</dbReference>
<proteinExistence type="predicted"/>
<protein>
    <submittedName>
        <fullName evidence="1">Uncharacterized protein</fullName>
    </submittedName>
</protein>
<sequence length="436" mass="48782">MSPVPYKAVPLAERFRLEDDTENLGTCKLENSPKECTVSNCCKVPPLDQLIDDCFRYSIGELHDQKKIDRVESFKKIVVQLHCEENLAFMIDIYKYEYFYAKIYPQTIQDYIESTSSNKLSPKPAFLNRSLSTSIDDLPHPSKIDKNLFHKRVPSSTVMSVQSDELVPTSVFVSSIDDLHPAKDLHSTWDTLRDKSTEEESLDDGIDQDSTSENEDARLLTNQWNHIIFTYVHHDAPLQINLSNMSYQEIIDADKADSGPVSPSALLRAQHEILQLIKENAYIPFINLNRESKSVEESPPSCPSSAPLCFLSTDSTNPRSPQISARGLDSPVLSPTPSNSRYKQKKNRFIPFSSPQLESSSTSSSASSITNFFNHLKLHSPTSSRSHTPAMGSPPSTASSPVSVPHLANSVTRKVAAQDVGRTQSLKLNKLWKKKP</sequence>